<dbReference type="RefSeq" id="WP_165121655.1">
    <property type="nucleotide sequence ID" value="NZ_JAAKZG010000033.1"/>
</dbReference>
<accession>A0A7C9VCF1</accession>
<dbReference type="Gene3D" id="2.30.30.40">
    <property type="entry name" value="SH3 Domains"/>
    <property type="match status" value="1"/>
</dbReference>
<dbReference type="EMBL" id="JAAKZG010000033">
    <property type="protein sequence ID" value="NGN45283.1"/>
    <property type="molecule type" value="Genomic_DNA"/>
</dbReference>
<feature type="compositionally biased region" description="Low complexity" evidence="1">
    <location>
        <begin position="204"/>
        <end position="228"/>
    </location>
</feature>
<evidence type="ECO:0000256" key="1">
    <source>
        <dbReference type="SAM" id="MobiDB-lite"/>
    </source>
</evidence>
<feature type="region of interest" description="Disordered" evidence="1">
    <location>
        <begin position="287"/>
        <end position="314"/>
    </location>
</feature>
<dbReference type="AlphaFoldDB" id="A0A7C9VCF1"/>
<dbReference type="InterPro" id="IPR010466">
    <property type="entry name" value="DUF1058"/>
</dbReference>
<evidence type="ECO:0000313" key="3">
    <source>
        <dbReference type="Proteomes" id="UP000481252"/>
    </source>
</evidence>
<protein>
    <submittedName>
        <fullName evidence="2">SH3 domain-containing protein</fullName>
    </submittedName>
</protein>
<evidence type="ECO:0000313" key="2">
    <source>
        <dbReference type="EMBL" id="NGN45283.1"/>
    </source>
</evidence>
<feature type="region of interest" description="Disordered" evidence="1">
    <location>
        <begin position="1"/>
        <end position="92"/>
    </location>
</feature>
<keyword evidence="3" id="KW-1185">Reference proteome</keyword>
<dbReference type="Pfam" id="PF06347">
    <property type="entry name" value="SH3_4"/>
    <property type="match status" value="1"/>
</dbReference>
<feature type="region of interest" description="Disordered" evidence="1">
    <location>
        <begin position="204"/>
        <end position="274"/>
    </location>
</feature>
<organism evidence="2 3">
    <name type="scientific">Mesorhizobium zhangyense</name>
    <dbReference type="NCBI Taxonomy" id="1776730"/>
    <lineage>
        <taxon>Bacteria</taxon>
        <taxon>Pseudomonadati</taxon>
        <taxon>Pseudomonadota</taxon>
        <taxon>Alphaproteobacteria</taxon>
        <taxon>Hyphomicrobiales</taxon>
        <taxon>Phyllobacteriaceae</taxon>
        <taxon>Mesorhizobium</taxon>
    </lineage>
</organism>
<name>A0A7C9VCF1_9HYPH</name>
<feature type="compositionally biased region" description="Polar residues" evidence="1">
    <location>
        <begin position="246"/>
        <end position="258"/>
    </location>
</feature>
<comment type="caution">
    <text evidence="2">The sequence shown here is derived from an EMBL/GenBank/DDBJ whole genome shotgun (WGS) entry which is preliminary data.</text>
</comment>
<feature type="compositionally biased region" description="Low complexity" evidence="1">
    <location>
        <begin position="287"/>
        <end position="305"/>
    </location>
</feature>
<dbReference type="Proteomes" id="UP000481252">
    <property type="component" value="Unassembled WGS sequence"/>
</dbReference>
<proteinExistence type="predicted"/>
<feature type="compositionally biased region" description="Low complexity" evidence="1">
    <location>
        <begin position="63"/>
        <end position="80"/>
    </location>
</feature>
<gene>
    <name evidence="2" type="ORF">G6N74_29980</name>
</gene>
<sequence>MKASRLAEINGPQDAGTLEDELWRSLPASSPSPRQETVPASPLWQRPFPAPANDRTRPSADVPHNAPAQPAPANQDSAAPGASPYTQTEPAAEMPAYDPVEEASHRHYDWDCKIADDPVDDTPTRFEKLDRVYQALAARLGWLGSVSPRALALPAAGVVVVGGLIAGMTLLYDPLAHSTAEPAAAETLKTEIAAQPVPPAVVPQNETAQQAAMAAPPAPAATAQQPQASVNALETDSERWARTDAEQASPSPDQNQPATAAKDAGPSQPEATAFADEEKTAAIPANKPAAVQAAAATETPPADTAKPQPAAAIGKGRITTAVNMRAGPADESKVLRTIPARATVDIITCKGWCKIAYEGQQGWIYKKFLNRG</sequence>
<feature type="compositionally biased region" description="Basic and acidic residues" evidence="1">
    <location>
        <begin position="236"/>
        <end position="245"/>
    </location>
</feature>
<reference evidence="2 3" key="1">
    <citation type="submission" date="2020-02" db="EMBL/GenBank/DDBJ databases">
        <title>Genome sequence of the type strain CGMCC 1.15528 of Mesorhizobium zhangyense.</title>
        <authorList>
            <person name="Gao J."/>
            <person name="Sun J."/>
        </authorList>
    </citation>
    <scope>NUCLEOTIDE SEQUENCE [LARGE SCALE GENOMIC DNA]</scope>
    <source>
        <strain evidence="2 3">CGMCC 1.15528</strain>
    </source>
</reference>